<dbReference type="InterPro" id="IPR011006">
    <property type="entry name" value="CheY-like_superfamily"/>
</dbReference>
<dbReference type="Gene3D" id="2.40.50.1020">
    <property type="entry name" value="LytTr DNA-binding domain"/>
    <property type="match status" value="1"/>
</dbReference>
<dbReference type="Pfam" id="PF00072">
    <property type="entry name" value="Response_reg"/>
    <property type="match status" value="1"/>
</dbReference>
<sequence length="254" mass="28874">MHYQVVIVEDEKYAAQYLKDTLATIAPDMEVVAILDSVESVKQQLPLLNVDLVLADIHLDDGISFSAFEFLQWKKPVIFITAYDAYAIKAFKTSGIDYLLKPCDEEELSIALDKFRNSQVHQSVESLYEKIKMLATEKNNYKERFAVTLGSRLLSIPVAEVSYFYSANKVIFIVKSDGQKLPYSGSLDQLSSSVDPKHFFRVNRNFLITHQAIEKIEIHAGRNVVVHIKPGTGSDSLVQVSKDRIVEFKCWLDY</sequence>
<reference evidence="4" key="1">
    <citation type="submission" date="2024-02" db="EMBL/GenBank/DDBJ databases">
        <title>Sediminibacterium planktonica sp. nov. and Sediminibacterium longus sp. nov., isolated from surface lake and river water.</title>
        <authorList>
            <person name="Watanabe K."/>
            <person name="Takemine S."/>
            <person name="Ishii Y."/>
            <person name="Ogata Y."/>
            <person name="Shindo C."/>
            <person name="Suda W."/>
        </authorList>
    </citation>
    <scope>NUCLEOTIDE SEQUENCE</scope>
    <source>
        <strain evidence="4">KACHI17</strain>
    </source>
</reference>
<dbReference type="SMART" id="SM00850">
    <property type="entry name" value="LytTR"/>
    <property type="match status" value="1"/>
</dbReference>
<dbReference type="SUPFAM" id="SSF52172">
    <property type="entry name" value="CheY-like"/>
    <property type="match status" value="1"/>
</dbReference>
<feature type="domain" description="Response regulatory" evidence="2">
    <location>
        <begin position="4"/>
        <end position="116"/>
    </location>
</feature>
<dbReference type="PANTHER" id="PTHR37299">
    <property type="entry name" value="TRANSCRIPTIONAL REGULATOR-RELATED"/>
    <property type="match status" value="1"/>
</dbReference>
<keyword evidence="4" id="KW-0238">DNA-binding</keyword>
<protein>
    <submittedName>
        <fullName evidence="4">LytTR family DNA-binding domain-containing protein</fullName>
    </submittedName>
</protein>
<dbReference type="PANTHER" id="PTHR37299:SF1">
    <property type="entry name" value="STAGE 0 SPORULATION PROTEIN A HOMOLOG"/>
    <property type="match status" value="1"/>
</dbReference>
<dbReference type="AlphaFoldDB" id="A0AAT9GMH1"/>
<dbReference type="EMBL" id="AP029612">
    <property type="protein sequence ID" value="BFG71666.1"/>
    <property type="molecule type" value="Genomic_DNA"/>
</dbReference>
<dbReference type="Pfam" id="PF04397">
    <property type="entry name" value="LytTR"/>
    <property type="match status" value="1"/>
</dbReference>
<feature type="domain" description="HTH LytTR-type" evidence="3">
    <location>
        <begin position="145"/>
        <end position="217"/>
    </location>
</feature>
<accession>A0AAT9GMH1</accession>
<evidence type="ECO:0000259" key="3">
    <source>
        <dbReference type="PROSITE" id="PS50930"/>
    </source>
</evidence>
<dbReference type="InterPro" id="IPR046947">
    <property type="entry name" value="LytR-like"/>
</dbReference>
<keyword evidence="1" id="KW-0597">Phosphoprotein</keyword>
<dbReference type="Gene3D" id="3.40.50.2300">
    <property type="match status" value="1"/>
</dbReference>
<evidence type="ECO:0000313" key="4">
    <source>
        <dbReference type="EMBL" id="BFG71666.1"/>
    </source>
</evidence>
<dbReference type="PROSITE" id="PS50930">
    <property type="entry name" value="HTH_LYTTR"/>
    <property type="match status" value="1"/>
</dbReference>
<proteinExistence type="predicted"/>
<name>A0AAT9GMH1_9BACT</name>
<dbReference type="InterPro" id="IPR001789">
    <property type="entry name" value="Sig_transdc_resp-reg_receiver"/>
</dbReference>
<dbReference type="InterPro" id="IPR007492">
    <property type="entry name" value="LytTR_DNA-bd_dom"/>
</dbReference>
<dbReference type="SMART" id="SM00448">
    <property type="entry name" value="REC"/>
    <property type="match status" value="1"/>
</dbReference>
<dbReference type="GO" id="GO:0003677">
    <property type="term" value="F:DNA binding"/>
    <property type="evidence" value="ECO:0007669"/>
    <property type="project" value="UniProtKB-KW"/>
</dbReference>
<organism evidence="4">
    <name type="scientific">Sediminibacterium sp. KACHI17</name>
    <dbReference type="NCBI Taxonomy" id="1751071"/>
    <lineage>
        <taxon>Bacteria</taxon>
        <taxon>Pseudomonadati</taxon>
        <taxon>Bacteroidota</taxon>
        <taxon>Chitinophagia</taxon>
        <taxon>Chitinophagales</taxon>
        <taxon>Chitinophagaceae</taxon>
        <taxon>Sediminibacterium</taxon>
    </lineage>
</organism>
<dbReference type="GO" id="GO:0000156">
    <property type="term" value="F:phosphorelay response regulator activity"/>
    <property type="evidence" value="ECO:0007669"/>
    <property type="project" value="InterPro"/>
</dbReference>
<evidence type="ECO:0000256" key="1">
    <source>
        <dbReference type="PROSITE-ProRule" id="PRU00169"/>
    </source>
</evidence>
<evidence type="ECO:0000259" key="2">
    <source>
        <dbReference type="PROSITE" id="PS50110"/>
    </source>
</evidence>
<gene>
    <name evidence="4" type="ORF">KACHI17_25470</name>
</gene>
<dbReference type="PROSITE" id="PS50110">
    <property type="entry name" value="RESPONSE_REGULATORY"/>
    <property type="match status" value="1"/>
</dbReference>
<feature type="modified residue" description="4-aspartylphosphate" evidence="1">
    <location>
        <position position="56"/>
    </location>
</feature>
<dbReference type="RefSeq" id="WP_353549290.1">
    <property type="nucleotide sequence ID" value="NZ_AP029612.1"/>
</dbReference>